<evidence type="ECO:0000313" key="7">
    <source>
        <dbReference type="Proteomes" id="UP000712007"/>
    </source>
</evidence>
<dbReference type="CDD" id="cd02696">
    <property type="entry name" value="MurNAc-LAA"/>
    <property type="match status" value="1"/>
</dbReference>
<dbReference type="PANTHER" id="PTHR30404:SF0">
    <property type="entry name" value="N-ACETYLMURAMOYL-L-ALANINE AMIDASE AMIC"/>
    <property type="match status" value="1"/>
</dbReference>
<protein>
    <recommendedName>
        <fullName evidence="2">N-acetylmuramoyl-L-alanine amidase</fullName>
        <ecNumber evidence="2">3.5.1.28</ecNumber>
    </recommendedName>
</protein>
<dbReference type="EC" id="3.5.1.28" evidence="2"/>
<dbReference type="SUPFAM" id="SSF53187">
    <property type="entry name" value="Zn-dependent exopeptidases"/>
    <property type="match status" value="1"/>
</dbReference>
<sequence length="260" mass="29011">MKRNVIFLATLLFLASPLLPLTAATGTFTLILDPGHGGKDPGTLGKIGQEKSINLKVATLVGEMIEKEYPDVKVVYTRKSDIYVPLKERSDMANRADGDLFISIHTNSAEAASAHGAETYILGLSKTDANFDVAKRENAVLLLDGDKESYQGFDPNSPDSYIMFEFMQSKYTDLSAEVAYYIQSELVSIKRHDRGVRQAPFWVLHQVKMPSILVELGFISYSEEEKYLLSAAGQKSLANAIFKGFCKYKHEYDKRTVEHP</sequence>
<dbReference type="Gene3D" id="3.40.630.40">
    <property type="entry name" value="Zn-dependent exopeptidases"/>
    <property type="match status" value="1"/>
</dbReference>
<dbReference type="EMBL" id="JADIMV010000054">
    <property type="protein sequence ID" value="MBO8439620.1"/>
    <property type="molecule type" value="Genomic_DNA"/>
</dbReference>
<dbReference type="GO" id="GO:0009253">
    <property type="term" value="P:peptidoglycan catabolic process"/>
    <property type="evidence" value="ECO:0007669"/>
    <property type="project" value="InterPro"/>
</dbReference>
<dbReference type="InterPro" id="IPR050695">
    <property type="entry name" value="N-acetylmuramoyl_amidase_3"/>
</dbReference>
<dbReference type="InterPro" id="IPR002508">
    <property type="entry name" value="MurNAc-LAA_cat"/>
</dbReference>
<proteinExistence type="predicted"/>
<reference evidence="6" key="1">
    <citation type="submission" date="2020-10" db="EMBL/GenBank/DDBJ databases">
        <authorList>
            <person name="Gilroy R."/>
        </authorList>
    </citation>
    <scope>NUCLEOTIDE SEQUENCE</scope>
    <source>
        <strain evidence="6">3924</strain>
    </source>
</reference>
<dbReference type="AlphaFoldDB" id="A0A940IEB8"/>
<dbReference type="Proteomes" id="UP000712007">
    <property type="component" value="Unassembled WGS sequence"/>
</dbReference>
<feature type="non-terminal residue" evidence="6">
    <location>
        <position position="260"/>
    </location>
</feature>
<accession>A0A940IEB8</accession>
<feature type="signal peptide" evidence="4">
    <location>
        <begin position="1"/>
        <end position="23"/>
    </location>
</feature>
<dbReference type="Pfam" id="PF01520">
    <property type="entry name" value="Amidase_3"/>
    <property type="match status" value="1"/>
</dbReference>
<reference evidence="6" key="2">
    <citation type="journal article" date="2021" name="PeerJ">
        <title>Extensive microbial diversity within the chicken gut microbiome revealed by metagenomics and culture.</title>
        <authorList>
            <person name="Gilroy R."/>
            <person name="Ravi A."/>
            <person name="Getino M."/>
            <person name="Pursley I."/>
            <person name="Horton D.L."/>
            <person name="Alikhan N.F."/>
            <person name="Baker D."/>
            <person name="Gharbi K."/>
            <person name="Hall N."/>
            <person name="Watson M."/>
            <person name="Adriaenssens E.M."/>
            <person name="Foster-Nyarko E."/>
            <person name="Jarju S."/>
            <person name="Secka A."/>
            <person name="Antonio M."/>
            <person name="Oren A."/>
            <person name="Chaudhuri R.R."/>
            <person name="La Ragione R."/>
            <person name="Hildebrand F."/>
            <person name="Pallen M.J."/>
        </authorList>
    </citation>
    <scope>NUCLEOTIDE SEQUENCE</scope>
    <source>
        <strain evidence="6">3924</strain>
    </source>
</reference>
<organism evidence="6 7">
    <name type="scientific">Candidatus Aphodosoma intestinipullorum</name>
    <dbReference type="NCBI Taxonomy" id="2840674"/>
    <lineage>
        <taxon>Bacteria</taxon>
        <taxon>Pseudomonadati</taxon>
        <taxon>Bacteroidota</taxon>
        <taxon>Bacteroidia</taxon>
        <taxon>Bacteroidales</taxon>
        <taxon>Candidatus Aphodosoma</taxon>
    </lineage>
</organism>
<evidence type="ECO:0000256" key="3">
    <source>
        <dbReference type="ARBA" id="ARBA00022801"/>
    </source>
</evidence>
<name>A0A940IEB8_9BACT</name>
<evidence type="ECO:0000313" key="6">
    <source>
        <dbReference type="EMBL" id="MBO8439620.1"/>
    </source>
</evidence>
<comment type="caution">
    <text evidence="6">The sequence shown here is derived from an EMBL/GenBank/DDBJ whole genome shotgun (WGS) entry which is preliminary data.</text>
</comment>
<feature type="domain" description="MurNAc-LAA" evidence="5">
    <location>
        <begin position="90"/>
        <end position="246"/>
    </location>
</feature>
<evidence type="ECO:0000256" key="2">
    <source>
        <dbReference type="ARBA" id="ARBA00011901"/>
    </source>
</evidence>
<dbReference type="FunFam" id="3.40.630.40:FF:000005">
    <property type="entry name" value="N-acetylmuramoyl-L-alanine amidase (AmiA)"/>
    <property type="match status" value="1"/>
</dbReference>
<evidence type="ECO:0000256" key="1">
    <source>
        <dbReference type="ARBA" id="ARBA00001561"/>
    </source>
</evidence>
<comment type="catalytic activity">
    <reaction evidence="1">
        <text>Hydrolyzes the link between N-acetylmuramoyl residues and L-amino acid residues in certain cell-wall glycopeptides.</text>
        <dbReference type="EC" id="3.5.1.28"/>
    </reaction>
</comment>
<dbReference type="GO" id="GO:0008745">
    <property type="term" value="F:N-acetylmuramoyl-L-alanine amidase activity"/>
    <property type="evidence" value="ECO:0007669"/>
    <property type="project" value="UniProtKB-EC"/>
</dbReference>
<dbReference type="GO" id="GO:0030288">
    <property type="term" value="C:outer membrane-bounded periplasmic space"/>
    <property type="evidence" value="ECO:0007669"/>
    <property type="project" value="TreeGrafter"/>
</dbReference>
<gene>
    <name evidence="6" type="ORF">IAC51_03110</name>
</gene>
<dbReference type="PANTHER" id="PTHR30404">
    <property type="entry name" value="N-ACETYLMURAMOYL-L-ALANINE AMIDASE"/>
    <property type="match status" value="1"/>
</dbReference>
<keyword evidence="3" id="KW-0378">Hydrolase</keyword>
<evidence type="ECO:0000256" key="4">
    <source>
        <dbReference type="SAM" id="SignalP"/>
    </source>
</evidence>
<feature type="chain" id="PRO_5037621780" description="N-acetylmuramoyl-L-alanine amidase" evidence="4">
    <location>
        <begin position="24"/>
        <end position="260"/>
    </location>
</feature>
<dbReference type="SMART" id="SM00646">
    <property type="entry name" value="Ami_3"/>
    <property type="match status" value="1"/>
</dbReference>
<evidence type="ECO:0000259" key="5">
    <source>
        <dbReference type="SMART" id="SM00646"/>
    </source>
</evidence>
<keyword evidence="4" id="KW-0732">Signal</keyword>